<organism evidence="1 2">
    <name type="scientific">Stutzerimonas zhaodongensis</name>
    <dbReference type="NCBI Taxonomy" id="1176257"/>
    <lineage>
        <taxon>Bacteria</taxon>
        <taxon>Pseudomonadati</taxon>
        <taxon>Pseudomonadota</taxon>
        <taxon>Gammaproteobacteria</taxon>
        <taxon>Pseudomonadales</taxon>
        <taxon>Pseudomonadaceae</taxon>
        <taxon>Stutzerimonas</taxon>
    </lineage>
</organism>
<evidence type="ECO:0000313" key="1">
    <source>
        <dbReference type="EMBL" id="RBA55768.1"/>
    </source>
</evidence>
<proteinExistence type="predicted"/>
<gene>
    <name evidence="1" type="ORF">DQ403_15845</name>
</gene>
<dbReference type="AlphaFoldDB" id="A0A365PSG7"/>
<dbReference type="Proteomes" id="UP000252554">
    <property type="component" value="Unassembled WGS sequence"/>
</dbReference>
<dbReference type="EMBL" id="QNTV01000012">
    <property type="protein sequence ID" value="RBA55768.1"/>
    <property type="molecule type" value="Genomic_DNA"/>
</dbReference>
<accession>A0A365PSG7</accession>
<protein>
    <submittedName>
        <fullName evidence="1">Uncharacterized protein</fullName>
    </submittedName>
</protein>
<name>A0A365PSG7_9GAMM</name>
<evidence type="ECO:0000313" key="2">
    <source>
        <dbReference type="Proteomes" id="UP000252554"/>
    </source>
</evidence>
<reference evidence="1 2" key="1">
    <citation type="submission" date="2018-06" db="EMBL/GenBank/DDBJ databases">
        <title>Whole genome sequencing of four bacterial strains from South Shetland trench revealing bio-synthetic gene clusters.</title>
        <authorList>
            <person name="Abdel-Mageed W.M."/>
            <person name="Lehri B."/>
            <person name="Jarmusch S.A."/>
            <person name="Miranda K."/>
            <person name="Goodfellow M."/>
            <person name="Jaspars M."/>
            <person name="Karlyshev A.V."/>
        </authorList>
    </citation>
    <scope>NUCLEOTIDE SEQUENCE [LARGE SCALE GENOMIC DNA]</scope>
    <source>
        <strain evidence="1 2">SST2</strain>
    </source>
</reference>
<comment type="caution">
    <text evidence="1">The sequence shown here is derived from an EMBL/GenBank/DDBJ whole genome shotgun (WGS) entry which is preliminary data.</text>
</comment>
<sequence>MLEVKGASFSIVAPSLARQTALNEWSGLWFEWSFDTDLSNLPAYQSELPNRLWPKMLFDGFIRRARHRGPLLDARCAHSIQSPTSEPTP</sequence>